<dbReference type="RefSeq" id="WP_138224175.1">
    <property type="nucleotide sequence ID" value="NZ_CP040396.1"/>
</dbReference>
<keyword evidence="2" id="KW-1185">Reference proteome</keyword>
<dbReference type="PANTHER" id="PTHR37826">
    <property type="entry name" value="FLOTILLIN BAND_7_5 DOMAIN PROTEIN"/>
    <property type="match status" value="1"/>
</dbReference>
<name>A0A4V1G3F9_9BACL</name>
<dbReference type="OrthoDB" id="3182597at2"/>
<protein>
    <recommendedName>
        <fullName evidence="3">TFIIB-type zinc ribbon-containing protein</fullName>
    </recommendedName>
</protein>
<dbReference type="PANTHER" id="PTHR37826:SF3">
    <property type="entry name" value="J DOMAIN-CONTAINING PROTEIN"/>
    <property type="match status" value="1"/>
</dbReference>
<sequence length="343" mass="38420">MPVIAYKCPNCGSGMNYDSESGMLSCPSCGRKDNIEAIPDPLAQEVFTEGEVKQYSCTSCGAVLMTEPETSATRCSFCGSAVVLGDRLSGALAPAWVIPFAISKAQAEEAFRKWCRKGLLTPRGFMKASRIKGMTGIYVPFWLYDLHNRVEVHAQAIKVRTYTRGDYRYTETDHYKVYRKLVLDLTKLPVDAAEKMNDELMDKLEPFPYEQLKDFKTPYLAGYIAEKYSYDDKELLPRAERRIRSYIDDYIASTITGYTHVTYGDTSIDTSVEQAKYALFPVWMVYYDYNSAEHTFAMNGQTGKIVGKPPISKAKVAGWFAGVSGAAFVALRLASWTMGGSLW</sequence>
<accession>A0A4V1G3F9</accession>
<dbReference type="AlphaFoldDB" id="A0A4V1G3F9"/>
<evidence type="ECO:0000313" key="2">
    <source>
        <dbReference type="Proteomes" id="UP000300879"/>
    </source>
</evidence>
<proteinExistence type="predicted"/>
<gene>
    <name evidence="1" type="ORF">E6C60_0330</name>
</gene>
<dbReference type="EMBL" id="CP040396">
    <property type="protein sequence ID" value="QCT01054.1"/>
    <property type="molecule type" value="Genomic_DNA"/>
</dbReference>
<evidence type="ECO:0000313" key="1">
    <source>
        <dbReference type="EMBL" id="QCT01054.1"/>
    </source>
</evidence>
<evidence type="ECO:0008006" key="3">
    <source>
        <dbReference type="Google" id="ProtNLM"/>
    </source>
</evidence>
<organism evidence="1 2">
    <name type="scientific">Paenibacillus algicola</name>
    <dbReference type="NCBI Taxonomy" id="2565926"/>
    <lineage>
        <taxon>Bacteria</taxon>
        <taxon>Bacillati</taxon>
        <taxon>Bacillota</taxon>
        <taxon>Bacilli</taxon>
        <taxon>Bacillales</taxon>
        <taxon>Paenibacillaceae</taxon>
        <taxon>Paenibacillus</taxon>
    </lineage>
</organism>
<dbReference type="Proteomes" id="UP000300879">
    <property type="component" value="Chromosome"/>
</dbReference>
<dbReference type="Gene3D" id="2.20.28.30">
    <property type="entry name" value="RNA polymerase ii, chain L"/>
    <property type="match status" value="2"/>
</dbReference>
<dbReference type="KEGG" id="palo:E6C60_0330"/>
<reference evidence="1 2" key="1">
    <citation type="submission" date="2019-05" db="EMBL/GenBank/DDBJ databases">
        <authorList>
            <person name="Chen C."/>
        </authorList>
    </citation>
    <scope>NUCLEOTIDE SEQUENCE [LARGE SCALE GENOMIC DNA]</scope>
    <source>
        <strain evidence="1 2">HB172198</strain>
    </source>
</reference>